<protein>
    <recommendedName>
        <fullName evidence="2">RING-type domain-containing protein</fullName>
    </recommendedName>
</protein>
<keyword evidence="1" id="KW-0862">Zinc</keyword>
<dbReference type="GO" id="GO:0008270">
    <property type="term" value="F:zinc ion binding"/>
    <property type="evidence" value="ECO:0007669"/>
    <property type="project" value="UniProtKB-KW"/>
</dbReference>
<name>A0A1R2B977_9CILI</name>
<dbReference type="PROSITE" id="PS50089">
    <property type="entry name" value="ZF_RING_2"/>
    <property type="match status" value="1"/>
</dbReference>
<dbReference type="PANTHER" id="PTHR22996">
    <property type="entry name" value="MAHOGUNIN"/>
    <property type="match status" value="1"/>
</dbReference>
<evidence type="ECO:0000259" key="2">
    <source>
        <dbReference type="PROSITE" id="PS50089"/>
    </source>
</evidence>
<reference evidence="3 4" key="1">
    <citation type="submission" date="2016-11" db="EMBL/GenBank/DDBJ databases">
        <title>The macronuclear genome of Stentor coeruleus: a giant cell with tiny introns.</title>
        <authorList>
            <person name="Slabodnick M."/>
            <person name="Ruby J.G."/>
            <person name="Reiff S.B."/>
            <person name="Swart E.C."/>
            <person name="Gosai S."/>
            <person name="Prabakaran S."/>
            <person name="Witkowska E."/>
            <person name="Larue G.E."/>
            <person name="Fisher S."/>
            <person name="Freeman R.M."/>
            <person name="Gunawardena J."/>
            <person name="Chu W."/>
            <person name="Stover N.A."/>
            <person name="Gregory B.D."/>
            <person name="Nowacki M."/>
            <person name="Derisi J."/>
            <person name="Roy S.W."/>
            <person name="Marshall W.F."/>
            <person name="Sood P."/>
        </authorList>
    </citation>
    <scope>NUCLEOTIDE SEQUENCE [LARGE SCALE GENOMIC DNA]</scope>
    <source>
        <strain evidence="3">WM001</strain>
    </source>
</reference>
<dbReference type="GO" id="GO:0061630">
    <property type="term" value="F:ubiquitin protein ligase activity"/>
    <property type="evidence" value="ECO:0007669"/>
    <property type="project" value="UniProtKB-EC"/>
</dbReference>
<keyword evidence="1" id="KW-0863">Zinc-finger</keyword>
<dbReference type="EMBL" id="MPUH01000829">
    <property type="protein sequence ID" value="OMJ73343.1"/>
    <property type="molecule type" value="Genomic_DNA"/>
</dbReference>
<dbReference type="GO" id="GO:0016567">
    <property type="term" value="P:protein ubiquitination"/>
    <property type="evidence" value="ECO:0007669"/>
    <property type="project" value="TreeGrafter"/>
</dbReference>
<gene>
    <name evidence="3" type="ORF">SteCoe_28001</name>
</gene>
<dbReference type="PANTHER" id="PTHR22996:SF0">
    <property type="entry name" value="RE60872P-RELATED"/>
    <property type="match status" value="1"/>
</dbReference>
<keyword evidence="4" id="KW-1185">Reference proteome</keyword>
<organism evidence="3 4">
    <name type="scientific">Stentor coeruleus</name>
    <dbReference type="NCBI Taxonomy" id="5963"/>
    <lineage>
        <taxon>Eukaryota</taxon>
        <taxon>Sar</taxon>
        <taxon>Alveolata</taxon>
        <taxon>Ciliophora</taxon>
        <taxon>Postciliodesmatophora</taxon>
        <taxon>Heterotrichea</taxon>
        <taxon>Heterotrichida</taxon>
        <taxon>Stentoridae</taxon>
        <taxon>Stentor</taxon>
    </lineage>
</organism>
<dbReference type="InterPro" id="IPR013083">
    <property type="entry name" value="Znf_RING/FYVE/PHD"/>
</dbReference>
<sequence length="216" mass="25192">MAEVPNRESVDSIIPLCSQIPSIKSSVHIKANSFKYLDYGLQFMCSALMPTEILVRFFVYEDGLGFIKDPKYDIPDQKFNIQIGFDQILDVRVNFNDFSYEYSTSLPIVIEAANENLIEVTLIEVRGKNLRILQQRVIKNNQMFELREIFNPPNDDMDERERFCVVCMSYARNTIIEPCCHVCLCERCANLMRTQVNRKCPMCRQEVTSFIKINFK</sequence>
<dbReference type="Pfam" id="PF13920">
    <property type="entry name" value="zf-C3HC4_3"/>
    <property type="match status" value="1"/>
</dbReference>
<dbReference type="AlphaFoldDB" id="A0A1R2B977"/>
<evidence type="ECO:0000256" key="1">
    <source>
        <dbReference type="PROSITE-ProRule" id="PRU00175"/>
    </source>
</evidence>
<dbReference type="Gene3D" id="3.30.40.10">
    <property type="entry name" value="Zinc/RING finger domain, C3HC4 (zinc finger)"/>
    <property type="match status" value="1"/>
</dbReference>
<dbReference type="Proteomes" id="UP000187209">
    <property type="component" value="Unassembled WGS sequence"/>
</dbReference>
<dbReference type="InterPro" id="IPR001841">
    <property type="entry name" value="Znf_RING"/>
</dbReference>
<evidence type="ECO:0000313" key="3">
    <source>
        <dbReference type="EMBL" id="OMJ73343.1"/>
    </source>
</evidence>
<dbReference type="OrthoDB" id="27896at2759"/>
<evidence type="ECO:0000313" key="4">
    <source>
        <dbReference type="Proteomes" id="UP000187209"/>
    </source>
</evidence>
<feature type="domain" description="RING-type" evidence="2">
    <location>
        <begin position="164"/>
        <end position="204"/>
    </location>
</feature>
<accession>A0A1R2B977</accession>
<dbReference type="InterPro" id="IPR045194">
    <property type="entry name" value="MGRN1/RNF157-like"/>
</dbReference>
<comment type="caution">
    <text evidence="3">The sequence shown here is derived from an EMBL/GenBank/DDBJ whole genome shotgun (WGS) entry which is preliminary data.</text>
</comment>
<dbReference type="SUPFAM" id="SSF57850">
    <property type="entry name" value="RING/U-box"/>
    <property type="match status" value="1"/>
</dbReference>
<proteinExistence type="predicted"/>
<keyword evidence="1" id="KW-0479">Metal-binding</keyword>